<dbReference type="HOGENOM" id="CLU_1182649_0_0_1"/>
<name>A0A0C9VIN3_SPHS4</name>
<dbReference type="EMBL" id="KN837137">
    <property type="protein sequence ID" value="KIJ41367.1"/>
    <property type="molecule type" value="Genomic_DNA"/>
</dbReference>
<proteinExistence type="predicted"/>
<feature type="region of interest" description="Disordered" evidence="1">
    <location>
        <begin position="67"/>
        <end position="86"/>
    </location>
</feature>
<feature type="region of interest" description="Disordered" evidence="1">
    <location>
        <begin position="25"/>
        <end position="45"/>
    </location>
</feature>
<accession>A0A0C9VIN3</accession>
<gene>
    <name evidence="2" type="ORF">M422DRAFT_255559</name>
</gene>
<feature type="non-terminal residue" evidence="2">
    <location>
        <position position="235"/>
    </location>
</feature>
<sequence length="235" mass="25863">MSHRKLDSDGLWDIVRFPRPCPPPPQCSHGWPRPPQASLGSTISSPPPPLLAPCRRRLQAPPLAISRSQCHPTPLRTDPATERHWEAPEPPSVALVCLCHHLHSMRCVAVLCAPRRTPSYRPSTTPPLSADPALERRWEAPRASQRCSCVSLPPPPLHALRRRLLHARPLTALAPPRSRATLGGSSASPLAPLCPRHLLRLLRCTTTLCYHSLRCTSALCAPRLPLRTLLLASFA</sequence>
<evidence type="ECO:0000256" key="1">
    <source>
        <dbReference type="SAM" id="MobiDB-lite"/>
    </source>
</evidence>
<reference evidence="2 3" key="1">
    <citation type="submission" date="2014-06" db="EMBL/GenBank/DDBJ databases">
        <title>Evolutionary Origins and Diversification of the Mycorrhizal Mutualists.</title>
        <authorList>
            <consortium name="DOE Joint Genome Institute"/>
            <consortium name="Mycorrhizal Genomics Consortium"/>
            <person name="Kohler A."/>
            <person name="Kuo A."/>
            <person name="Nagy L.G."/>
            <person name="Floudas D."/>
            <person name="Copeland A."/>
            <person name="Barry K.W."/>
            <person name="Cichocki N."/>
            <person name="Veneault-Fourrey C."/>
            <person name="LaButti K."/>
            <person name="Lindquist E.A."/>
            <person name="Lipzen A."/>
            <person name="Lundell T."/>
            <person name="Morin E."/>
            <person name="Murat C."/>
            <person name="Riley R."/>
            <person name="Ohm R."/>
            <person name="Sun H."/>
            <person name="Tunlid A."/>
            <person name="Henrissat B."/>
            <person name="Grigoriev I.V."/>
            <person name="Hibbett D.S."/>
            <person name="Martin F."/>
        </authorList>
    </citation>
    <scope>NUCLEOTIDE SEQUENCE [LARGE SCALE GENOMIC DNA]</scope>
    <source>
        <strain evidence="2 3">SS14</strain>
    </source>
</reference>
<dbReference type="AlphaFoldDB" id="A0A0C9VIN3"/>
<organism evidence="2 3">
    <name type="scientific">Sphaerobolus stellatus (strain SS14)</name>
    <dbReference type="NCBI Taxonomy" id="990650"/>
    <lineage>
        <taxon>Eukaryota</taxon>
        <taxon>Fungi</taxon>
        <taxon>Dikarya</taxon>
        <taxon>Basidiomycota</taxon>
        <taxon>Agaricomycotina</taxon>
        <taxon>Agaricomycetes</taxon>
        <taxon>Phallomycetidae</taxon>
        <taxon>Geastrales</taxon>
        <taxon>Sphaerobolaceae</taxon>
        <taxon>Sphaerobolus</taxon>
    </lineage>
</organism>
<evidence type="ECO:0000313" key="2">
    <source>
        <dbReference type="EMBL" id="KIJ41367.1"/>
    </source>
</evidence>
<evidence type="ECO:0000313" key="3">
    <source>
        <dbReference type="Proteomes" id="UP000054279"/>
    </source>
</evidence>
<dbReference type="Proteomes" id="UP000054279">
    <property type="component" value="Unassembled WGS sequence"/>
</dbReference>
<keyword evidence="3" id="KW-1185">Reference proteome</keyword>
<protein>
    <submittedName>
        <fullName evidence="2">Uncharacterized protein</fullName>
    </submittedName>
</protein>